<name>A0A840FX23_RHOTE</name>
<dbReference type="Pfam" id="PF00155">
    <property type="entry name" value="Aminotran_1_2"/>
    <property type="match status" value="1"/>
</dbReference>
<reference evidence="7 8" key="1">
    <citation type="submission" date="2020-08" db="EMBL/GenBank/DDBJ databases">
        <title>Genome sequencing of Purple Non-Sulfur Bacteria from various extreme environments.</title>
        <authorList>
            <person name="Mayer M."/>
        </authorList>
    </citation>
    <scope>NUCLEOTIDE SEQUENCE [LARGE SCALE GENOMIC DNA]</scope>
    <source>
        <strain evidence="7 8">2761</strain>
    </source>
</reference>
<dbReference type="SMART" id="SM00345">
    <property type="entry name" value="HTH_GNTR"/>
    <property type="match status" value="1"/>
</dbReference>
<keyword evidence="4 7" id="KW-0238">DNA-binding</keyword>
<evidence type="ECO:0000256" key="4">
    <source>
        <dbReference type="ARBA" id="ARBA00023125"/>
    </source>
</evidence>
<dbReference type="SUPFAM" id="SSF53383">
    <property type="entry name" value="PLP-dependent transferases"/>
    <property type="match status" value="1"/>
</dbReference>
<dbReference type="InterPro" id="IPR015421">
    <property type="entry name" value="PyrdxlP-dep_Trfase_major"/>
</dbReference>
<dbReference type="Proteomes" id="UP000587070">
    <property type="component" value="Unassembled WGS sequence"/>
</dbReference>
<dbReference type="InterPro" id="IPR004839">
    <property type="entry name" value="Aminotransferase_I/II_large"/>
</dbReference>
<sequence length="467" mass="51509">MLQLRLDPESSLPLVDQIVGSVRQHIDDRLLRPGMRLPPIRGLAESHHISRFTAVEAYDRLVAAGYLQSRRGSGFYVAPRPASARREHQPGPVERAFDNAGVLQQSLEEGNGRLKVGVGWLPPEWLDEEGLRRNIRLLARRADTRVAGYGSVLGYAPLREQIGLRLAEIGIDAPAAQIVLTHGATQALDIIARTLLVAGDCVLVDDPGYWNLFANLRLQGIRLVGVPRTDDGPDPEALAVLLSEHRPKAFFTHSVLHNPTSGNLAPANAFRVLQLAEQHDFLIIEDDTYGDLHPGPATRFAQFDRFRQTIYVGSYSKTLSGALRVGFFAASPELTARLADVKIITCVSTSEFSERLVYQMLTEGPYRKFVDRVQGRLATVTEQTLRMLERSGLAIDNEPKGGMFVWARIPGSADSTPLARQAADAGIMLSPGSIFRPQTQASPWLRFNVAYATDPRLERFLGEALGR</sequence>
<evidence type="ECO:0000313" key="7">
    <source>
        <dbReference type="EMBL" id="MBB4246334.1"/>
    </source>
</evidence>
<dbReference type="Gene3D" id="1.10.10.10">
    <property type="entry name" value="Winged helix-like DNA-binding domain superfamily/Winged helix DNA-binding domain"/>
    <property type="match status" value="1"/>
</dbReference>
<dbReference type="SUPFAM" id="SSF46785">
    <property type="entry name" value="Winged helix' DNA-binding domain"/>
    <property type="match status" value="1"/>
</dbReference>
<dbReference type="GO" id="GO:0003700">
    <property type="term" value="F:DNA-binding transcription factor activity"/>
    <property type="evidence" value="ECO:0007669"/>
    <property type="project" value="InterPro"/>
</dbReference>
<feature type="domain" description="HTH gntR-type" evidence="6">
    <location>
        <begin position="12"/>
        <end position="80"/>
    </location>
</feature>
<keyword evidence="3" id="KW-0805">Transcription regulation</keyword>
<dbReference type="Gene3D" id="3.90.1150.10">
    <property type="entry name" value="Aspartate Aminotransferase, domain 1"/>
    <property type="match status" value="1"/>
</dbReference>
<dbReference type="Pfam" id="PF00392">
    <property type="entry name" value="GntR"/>
    <property type="match status" value="1"/>
</dbReference>
<dbReference type="PANTHER" id="PTHR46577">
    <property type="entry name" value="HTH-TYPE TRANSCRIPTIONAL REGULATORY PROTEIN GABR"/>
    <property type="match status" value="1"/>
</dbReference>
<evidence type="ECO:0000313" key="8">
    <source>
        <dbReference type="Proteomes" id="UP000587070"/>
    </source>
</evidence>
<dbReference type="CDD" id="cd07377">
    <property type="entry name" value="WHTH_GntR"/>
    <property type="match status" value="1"/>
</dbReference>
<keyword evidence="5" id="KW-0804">Transcription</keyword>
<dbReference type="PANTHER" id="PTHR46577:SF2">
    <property type="entry name" value="TRANSCRIPTIONAL REGULATORY PROTEIN"/>
    <property type="match status" value="1"/>
</dbReference>
<comment type="similarity">
    <text evidence="1">In the C-terminal section; belongs to the class-I pyridoxal-phosphate-dependent aminotransferase family.</text>
</comment>
<dbReference type="Gene3D" id="3.40.640.10">
    <property type="entry name" value="Type I PLP-dependent aspartate aminotransferase-like (Major domain)"/>
    <property type="match status" value="1"/>
</dbReference>
<evidence type="ECO:0000256" key="2">
    <source>
        <dbReference type="ARBA" id="ARBA00022898"/>
    </source>
</evidence>
<dbReference type="CDD" id="cd00609">
    <property type="entry name" value="AAT_like"/>
    <property type="match status" value="1"/>
</dbReference>
<dbReference type="RefSeq" id="WP_153115877.1">
    <property type="nucleotide sequence ID" value="NZ_JACIGE010000002.1"/>
</dbReference>
<dbReference type="AlphaFoldDB" id="A0A840FX23"/>
<dbReference type="GO" id="GO:0030170">
    <property type="term" value="F:pyridoxal phosphate binding"/>
    <property type="evidence" value="ECO:0007669"/>
    <property type="project" value="InterPro"/>
</dbReference>
<dbReference type="OrthoDB" id="9804020at2"/>
<dbReference type="GO" id="GO:0003677">
    <property type="term" value="F:DNA binding"/>
    <property type="evidence" value="ECO:0007669"/>
    <property type="project" value="UniProtKB-KW"/>
</dbReference>
<organism evidence="7 8">
    <name type="scientific">Rhodocyclus tenuis</name>
    <name type="common">Rhodospirillum tenue</name>
    <dbReference type="NCBI Taxonomy" id="1066"/>
    <lineage>
        <taxon>Bacteria</taxon>
        <taxon>Pseudomonadati</taxon>
        <taxon>Pseudomonadota</taxon>
        <taxon>Betaproteobacteria</taxon>
        <taxon>Rhodocyclales</taxon>
        <taxon>Rhodocyclaceae</taxon>
        <taxon>Rhodocyclus</taxon>
    </lineage>
</organism>
<evidence type="ECO:0000256" key="5">
    <source>
        <dbReference type="ARBA" id="ARBA00023163"/>
    </source>
</evidence>
<comment type="caution">
    <text evidence="7">The sequence shown here is derived from an EMBL/GenBank/DDBJ whole genome shotgun (WGS) entry which is preliminary data.</text>
</comment>
<accession>A0A840FX23</accession>
<protein>
    <submittedName>
        <fullName evidence="7">DNA-binding transcriptional MocR family regulator</fullName>
    </submittedName>
</protein>
<evidence type="ECO:0000256" key="1">
    <source>
        <dbReference type="ARBA" id="ARBA00005384"/>
    </source>
</evidence>
<dbReference type="InterPro" id="IPR000524">
    <property type="entry name" value="Tscrpt_reg_HTH_GntR"/>
</dbReference>
<dbReference type="InterPro" id="IPR036388">
    <property type="entry name" value="WH-like_DNA-bd_sf"/>
</dbReference>
<keyword evidence="2" id="KW-0663">Pyridoxal phosphate</keyword>
<proteinExistence type="inferred from homology"/>
<keyword evidence="8" id="KW-1185">Reference proteome</keyword>
<dbReference type="InterPro" id="IPR015422">
    <property type="entry name" value="PyrdxlP-dep_Trfase_small"/>
</dbReference>
<dbReference type="PROSITE" id="PS50949">
    <property type="entry name" value="HTH_GNTR"/>
    <property type="match status" value="1"/>
</dbReference>
<dbReference type="InterPro" id="IPR036390">
    <property type="entry name" value="WH_DNA-bd_sf"/>
</dbReference>
<dbReference type="InterPro" id="IPR051446">
    <property type="entry name" value="HTH_trans_reg/aminotransferase"/>
</dbReference>
<evidence type="ECO:0000259" key="6">
    <source>
        <dbReference type="PROSITE" id="PS50949"/>
    </source>
</evidence>
<gene>
    <name evidence="7" type="ORF">GGD90_000691</name>
</gene>
<evidence type="ECO:0000256" key="3">
    <source>
        <dbReference type="ARBA" id="ARBA00023015"/>
    </source>
</evidence>
<dbReference type="EMBL" id="JACIGE010000002">
    <property type="protein sequence ID" value="MBB4246334.1"/>
    <property type="molecule type" value="Genomic_DNA"/>
</dbReference>
<dbReference type="InterPro" id="IPR015424">
    <property type="entry name" value="PyrdxlP-dep_Trfase"/>
</dbReference>